<dbReference type="Gene3D" id="3.40.50.150">
    <property type="entry name" value="Vaccinia Virus protein VP39"/>
    <property type="match status" value="1"/>
</dbReference>
<dbReference type="PANTHER" id="PTHR43317:SF3">
    <property type="entry name" value="BLR2883 PROTEIN"/>
    <property type="match status" value="1"/>
</dbReference>
<dbReference type="GO" id="GO:0006596">
    <property type="term" value="P:polyamine biosynthetic process"/>
    <property type="evidence" value="ECO:0007669"/>
    <property type="project" value="UniProtKB-KW"/>
</dbReference>
<evidence type="ECO:0000256" key="1">
    <source>
        <dbReference type="ARBA" id="ARBA00023115"/>
    </source>
</evidence>
<dbReference type="RefSeq" id="WP_117227722.1">
    <property type="nucleotide sequence ID" value="NZ_CP061725.1"/>
</dbReference>
<protein>
    <submittedName>
        <fullName evidence="2">Spermidine synthase</fullName>
    </submittedName>
</protein>
<dbReference type="AlphaFoldDB" id="A0A372G1F2"/>
<organism evidence="2 3">
    <name type="scientific">Micromonospora craniellae</name>
    <dbReference type="NCBI Taxonomy" id="2294034"/>
    <lineage>
        <taxon>Bacteria</taxon>
        <taxon>Bacillati</taxon>
        <taxon>Actinomycetota</taxon>
        <taxon>Actinomycetes</taxon>
        <taxon>Micromonosporales</taxon>
        <taxon>Micromonosporaceae</taxon>
        <taxon>Micromonospora</taxon>
    </lineage>
</organism>
<keyword evidence="3" id="KW-1185">Reference proteome</keyword>
<accession>A0A372G1F2</accession>
<evidence type="ECO:0000313" key="2">
    <source>
        <dbReference type="EMBL" id="RFS46813.1"/>
    </source>
</evidence>
<dbReference type="InterPro" id="IPR029063">
    <property type="entry name" value="SAM-dependent_MTases_sf"/>
</dbReference>
<dbReference type="PANTHER" id="PTHR43317">
    <property type="entry name" value="THERMOSPERMINE SYNTHASE ACAULIS5"/>
    <property type="match status" value="1"/>
</dbReference>
<dbReference type="Proteomes" id="UP000262621">
    <property type="component" value="Unassembled WGS sequence"/>
</dbReference>
<keyword evidence="1" id="KW-0620">Polyamine biosynthesis</keyword>
<name>A0A372G1F2_9ACTN</name>
<gene>
    <name evidence="2" type="ORF">D0Q02_10235</name>
</gene>
<dbReference type="EMBL" id="QVFU01000007">
    <property type="protein sequence ID" value="RFS46813.1"/>
    <property type="molecule type" value="Genomic_DNA"/>
</dbReference>
<proteinExistence type="predicted"/>
<dbReference type="SUPFAM" id="SSF53335">
    <property type="entry name" value="S-adenosyl-L-methionine-dependent methyltransferases"/>
    <property type="match status" value="1"/>
</dbReference>
<dbReference type="OrthoDB" id="9793351at2"/>
<comment type="caution">
    <text evidence="2">The sequence shown here is derived from an EMBL/GenBank/DDBJ whole genome shotgun (WGS) entry which is preliminary data.</text>
</comment>
<reference evidence="2 3" key="1">
    <citation type="submission" date="2018-08" db="EMBL/GenBank/DDBJ databases">
        <title>Verrucosispora craniellae sp. nov., isolated from a marine sponge in the South China Sea.</title>
        <authorList>
            <person name="Li L."/>
            <person name="Lin H.W."/>
        </authorList>
    </citation>
    <scope>NUCLEOTIDE SEQUENCE [LARGE SCALE GENOMIC DNA]</scope>
    <source>
        <strain evidence="2 3">LHW63014</strain>
    </source>
</reference>
<sequence length="247" mass="26846">MSVRFEELAWRPTPLGEISLRRRRDPRLDLDVYEVKLDDEFLMSSLFTAGEIALARLGLAPLSGPGLDVAVGGLGLGYTARTVLADDRVGALLVVEAVEDVIDWHRRELLPFAAGLATDPRTRLARADFFARVAGGDGLDPDAPGRRFDAVLLDVDHSPRHVLHPSHADFYTPAGRRRLARLLHPGGVFALWSDDPPDPGFEAVLAEVFPTSRAHVVRFANPLTGGESANTVYVVQTSTGPDLVEQA</sequence>
<evidence type="ECO:0000313" key="3">
    <source>
        <dbReference type="Proteomes" id="UP000262621"/>
    </source>
</evidence>